<evidence type="ECO:0000313" key="3">
    <source>
        <dbReference type="EMBL" id="RRT62118.1"/>
    </source>
</evidence>
<gene>
    <name evidence="3" type="ORF">B296_00041643</name>
</gene>
<dbReference type="AlphaFoldDB" id="A0A426ZDN5"/>
<feature type="domain" description="DEAD-box helicase OB fold" evidence="2">
    <location>
        <begin position="14"/>
        <end position="66"/>
    </location>
</feature>
<name>A0A426ZDN5_ENSVE</name>
<sequence>MFVTCGWSHVHSDRNWFLLHQNSVNAKYQTIPYPWLVFGEKVKVNTVFIRDSTGVSDSVLILFGGTLIRGEMVVFSLDYMPFSDLMTVL</sequence>
<proteinExistence type="predicted"/>
<organism evidence="3 4">
    <name type="scientific">Ensete ventricosum</name>
    <name type="common">Abyssinian banana</name>
    <name type="synonym">Musa ensete</name>
    <dbReference type="NCBI Taxonomy" id="4639"/>
    <lineage>
        <taxon>Eukaryota</taxon>
        <taxon>Viridiplantae</taxon>
        <taxon>Streptophyta</taxon>
        <taxon>Embryophyta</taxon>
        <taxon>Tracheophyta</taxon>
        <taxon>Spermatophyta</taxon>
        <taxon>Magnoliopsida</taxon>
        <taxon>Liliopsida</taxon>
        <taxon>Zingiberales</taxon>
        <taxon>Musaceae</taxon>
        <taxon>Ensete</taxon>
    </lineage>
</organism>
<dbReference type="EMBL" id="AMZH03007116">
    <property type="protein sequence ID" value="RRT62118.1"/>
    <property type="molecule type" value="Genomic_DNA"/>
</dbReference>
<comment type="caution">
    <text evidence="3">The sequence shown here is derived from an EMBL/GenBank/DDBJ whole genome shotgun (WGS) entry which is preliminary data.</text>
</comment>
<reference evidence="3 4" key="1">
    <citation type="journal article" date="2014" name="Agronomy (Basel)">
        <title>A Draft Genome Sequence for Ensete ventricosum, the Drought-Tolerant Tree Against Hunger.</title>
        <authorList>
            <person name="Harrison J."/>
            <person name="Moore K.A."/>
            <person name="Paszkiewicz K."/>
            <person name="Jones T."/>
            <person name="Grant M."/>
            <person name="Ambacheew D."/>
            <person name="Muzemil S."/>
            <person name="Studholme D.J."/>
        </authorList>
    </citation>
    <scope>NUCLEOTIDE SEQUENCE [LARGE SCALE GENOMIC DNA]</scope>
</reference>
<dbReference type="Proteomes" id="UP000287651">
    <property type="component" value="Unassembled WGS sequence"/>
</dbReference>
<keyword evidence="1" id="KW-0547">Nucleotide-binding</keyword>
<dbReference type="InterPro" id="IPR011709">
    <property type="entry name" value="DEAD-box_helicase_OB_fold"/>
</dbReference>
<keyword evidence="1" id="KW-0347">Helicase</keyword>
<evidence type="ECO:0000313" key="4">
    <source>
        <dbReference type="Proteomes" id="UP000287651"/>
    </source>
</evidence>
<protein>
    <recommendedName>
        <fullName evidence="2">DEAD-box helicase OB fold domain-containing protein</fullName>
    </recommendedName>
</protein>
<dbReference type="Pfam" id="PF07717">
    <property type="entry name" value="OB_NTP_bind"/>
    <property type="match status" value="1"/>
</dbReference>
<keyword evidence="1" id="KW-0067">ATP-binding</keyword>
<keyword evidence="1" id="KW-0378">Hydrolase</keyword>
<dbReference type="GO" id="GO:0004386">
    <property type="term" value="F:helicase activity"/>
    <property type="evidence" value="ECO:0007669"/>
    <property type="project" value="UniProtKB-KW"/>
</dbReference>
<evidence type="ECO:0000256" key="1">
    <source>
        <dbReference type="ARBA" id="ARBA00022806"/>
    </source>
</evidence>
<accession>A0A426ZDN5</accession>
<evidence type="ECO:0000259" key="2">
    <source>
        <dbReference type="Pfam" id="PF07717"/>
    </source>
</evidence>